<comment type="caution">
    <text evidence="2">The sequence shown here is derived from an EMBL/GenBank/DDBJ whole genome shotgun (WGS) entry which is preliminary data.</text>
</comment>
<feature type="transmembrane region" description="Helical" evidence="1">
    <location>
        <begin position="100"/>
        <end position="120"/>
    </location>
</feature>
<feature type="transmembrane region" description="Helical" evidence="1">
    <location>
        <begin position="200"/>
        <end position="225"/>
    </location>
</feature>
<dbReference type="EMBL" id="JBIGHZ010000004">
    <property type="protein sequence ID" value="MFG6449076.1"/>
    <property type="molecule type" value="Genomic_DNA"/>
</dbReference>
<evidence type="ECO:0000313" key="2">
    <source>
        <dbReference type="EMBL" id="MFG6449076.1"/>
    </source>
</evidence>
<feature type="transmembrane region" description="Helical" evidence="1">
    <location>
        <begin position="231"/>
        <end position="255"/>
    </location>
</feature>
<feature type="transmembrane region" description="Helical" evidence="1">
    <location>
        <begin position="54"/>
        <end position="75"/>
    </location>
</feature>
<dbReference type="InterPro" id="IPR047798">
    <property type="entry name" value="BPSS1780-like"/>
</dbReference>
<feature type="transmembrane region" description="Helical" evidence="1">
    <location>
        <begin position="159"/>
        <end position="179"/>
    </location>
</feature>
<evidence type="ECO:0000313" key="3">
    <source>
        <dbReference type="Proteomes" id="UP001606099"/>
    </source>
</evidence>
<proteinExistence type="predicted"/>
<keyword evidence="1" id="KW-1133">Transmembrane helix</keyword>
<sequence length="273" mass="29299">MNLHLQNVPPRNGYLWVRHGLKVLQRKPMALTSMFGLFLLCSLLLMLLPALGPLLVLAALPLVSLGFMLATHMVLQAQTPTMAVFAQPLQLTPQRRRSQLILGAAYAAATVLVMMLSDWVDGGAFGALQDALQQGEAGAAATKLALEDPRLFWGAVTRLGLTALLSVPFWHAPALVHWAGQGPMQALFSSTLGVWRNKSAFALSALAWASLVMLCSTALALPLSLLGLGVLLPLVAMVVGGIISTAFYCSLYFTFIDCFMFGAPKDVLDEPRA</sequence>
<dbReference type="NCBIfam" id="NF041043">
    <property type="entry name" value="BPSS1780_fam"/>
    <property type="match status" value="1"/>
</dbReference>
<name>A0ABW7FXP3_9BURK</name>
<keyword evidence="1" id="KW-0472">Membrane</keyword>
<evidence type="ECO:0000256" key="1">
    <source>
        <dbReference type="SAM" id="Phobius"/>
    </source>
</evidence>
<organism evidence="2 3">
    <name type="scientific">Roseateles rivi</name>
    <dbReference type="NCBI Taxonomy" id="3299028"/>
    <lineage>
        <taxon>Bacteria</taxon>
        <taxon>Pseudomonadati</taxon>
        <taxon>Pseudomonadota</taxon>
        <taxon>Betaproteobacteria</taxon>
        <taxon>Burkholderiales</taxon>
        <taxon>Sphaerotilaceae</taxon>
        <taxon>Roseateles</taxon>
    </lineage>
</organism>
<protein>
    <submittedName>
        <fullName evidence="2">BPSS1780 family membrane protein</fullName>
    </submittedName>
</protein>
<reference evidence="2 3" key="1">
    <citation type="submission" date="2024-08" db="EMBL/GenBank/DDBJ databases">
        <authorList>
            <person name="Lu H."/>
        </authorList>
    </citation>
    <scope>NUCLEOTIDE SEQUENCE [LARGE SCALE GENOMIC DNA]</scope>
    <source>
        <strain evidence="2 3">BYS180W</strain>
    </source>
</reference>
<feature type="transmembrane region" description="Helical" evidence="1">
    <location>
        <begin position="28"/>
        <end position="48"/>
    </location>
</feature>
<gene>
    <name evidence="2" type="ORF">ACG0Z6_12620</name>
</gene>
<keyword evidence="1" id="KW-0812">Transmembrane</keyword>
<accession>A0ABW7FXP3</accession>
<keyword evidence="3" id="KW-1185">Reference proteome</keyword>
<dbReference type="RefSeq" id="WP_394461911.1">
    <property type="nucleotide sequence ID" value="NZ_JBIGHZ010000004.1"/>
</dbReference>
<dbReference type="Proteomes" id="UP001606099">
    <property type="component" value="Unassembled WGS sequence"/>
</dbReference>